<feature type="compositionally biased region" description="Low complexity" evidence="8">
    <location>
        <begin position="163"/>
        <end position="177"/>
    </location>
</feature>
<dbReference type="VEuPathDB" id="VectorBase:ADAC010285"/>
<feature type="coiled-coil region" evidence="7">
    <location>
        <begin position="1280"/>
        <end position="1307"/>
    </location>
</feature>
<dbReference type="GO" id="GO:0034394">
    <property type="term" value="P:protein localization to cell surface"/>
    <property type="evidence" value="ECO:0007669"/>
    <property type="project" value="TreeGrafter"/>
</dbReference>
<feature type="region of interest" description="Disordered" evidence="8">
    <location>
        <begin position="828"/>
        <end position="885"/>
    </location>
</feature>
<feature type="compositionally biased region" description="Basic and acidic residues" evidence="8">
    <location>
        <begin position="869"/>
        <end position="885"/>
    </location>
</feature>
<feature type="region of interest" description="Disordered" evidence="8">
    <location>
        <begin position="320"/>
        <end position="385"/>
    </location>
</feature>
<feature type="region of interest" description="Disordered" evidence="8">
    <location>
        <begin position="540"/>
        <end position="563"/>
    </location>
</feature>
<gene>
    <name evidence="11" type="ORF">AND_010285</name>
</gene>
<evidence type="ECO:0000313" key="12">
    <source>
        <dbReference type="EnsemblMetazoa" id="ADAC010285-PA"/>
    </source>
</evidence>
<evidence type="ECO:0000259" key="10">
    <source>
        <dbReference type="Pfam" id="PF15361"/>
    </source>
</evidence>
<keyword evidence="7" id="KW-0175">Coiled coil</keyword>
<feature type="compositionally biased region" description="Polar residues" evidence="8">
    <location>
        <begin position="320"/>
        <end position="333"/>
    </location>
</feature>
<feature type="region of interest" description="Disordered" evidence="8">
    <location>
        <begin position="162"/>
        <end position="187"/>
    </location>
</feature>
<feature type="domain" description="Resistance to inhibitors of cholinesterase protein 3 N-terminal" evidence="10">
    <location>
        <begin position="27"/>
        <end position="247"/>
    </location>
</feature>
<accession>W5J449</accession>
<feature type="transmembrane region" description="Helical" evidence="9">
    <location>
        <begin position="20"/>
        <end position="40"/>
    </location>
</feature>
<dbReference type="EnsemblMetazoa" id="ADAC010285-RA">
    <property type="protein sequence ID" value="ADAC010285-PA"/>
    <property type="gene ID" value="ADAC010285"/>
</dbReference>
<comment type="similarity">
    <text evidence="2">Belongs to the ric-3 family.</text>
</comment>
<dbReference type="PANTHER" id="PTHR21723">
    <property type="entry name" value="RESISTANCE TO INHIBITORS OF CHOLINESTERASE PROTEIN 3 RIC3"/>
    <property type="match status" value="1"/>
</dbReference>
<dbReference type="eggNOG" id="ENOG502RKVF">
    <property type="taxonomic scope" value="Eukaryota"/>
</dbReference>
<feature type="compositionally biased region" description="Basic and acidic residues" evidence="8">
    <location>
        <begin position="376"/>
        <end position="385"/>
    </location>
</feature>
<keyword evidence="4" id="KW-0256">Endoplasmic reticulum</keyword>
<evidence type="ECO:0000256" key="5">
    <source>
        <dbReference type="ARBA" id="ARBA00022989"/>
    </source>
</evidence>
<keyword evidence="13" id="KW-1185">Reference proteome</keyword>
<evidence type="ECO:0000256" key="2">
    <source>
        <dbReference type="ARBA" id="ARBA00008538"/>
    </source>
</evidence>
<dbReference type="HOGENOM" id="CLU_260181_0_0_1"/>
<name>W5J449_ANODA</name>
<dbReference type="Pfam" id="PF15361">
    <property type="entry name" value="RIC3"/>
    <property type="match status" value="1"/>
</dbReference>
<dbReference type="STRING" id="43151.W5J449"/>
<dbReference type="VEuPathDB" id="VectorBase:ADAR2_004185"/>
<dbReference type="GO" id="GO:0045202">
    <property type="term" value="C:synapse"/>
    <property type="evidence" value="ECO:0007669"/>
    <property type="project" value="GOC"/>
</dbReference>
<keyword evidence="5 9" id="KW-1133">Transmembrane helix</keyword>
<evidence type="ECO:0000256" key="4">
    <source>
        <dbReference type="ARBA" id="ARBA00022824"/>
    </source>
</evidence>
<evidence type="ECO:0000256" key="7">
    <source>
        <dbReference type="SAM" id="Coils"/>
    </source>
</evidence>
<dbReference type="InterPro" id="IPR026160">
    <property type="entry name" value="Ric3"/>
</dbReference>
<dbReference type="Proteomes" id="UP000000673">
    <property type="component" value="Unassembled WGS sequence"/>
</dbReference>
<dbReference type="OMA" id="HRGAGCC"/>
<keyword evidence="3 9" id="KW-0812">Transmembrane</keyword>
<evidence type="ECO:0000313" key="11">
    <source>
        <dbReference type="EMBL" id="ETN58123.1"/>
    </source>
</evidence>
<dbReference type="EMBL" id="ADMH02002165">
    <property type="protein sequence ID" value="ETN58123.1"/>
    <property type="molecule type" value="Genomic_DNA"/>
</dbReference>
<organism evidence="11">
    <name type="scientific">Anopheles darlingi</name>
    <name type="common">Mosquito</name>
    <dbReference type="NCBI Taxonomy" id="43151"/>
    <lineage>
        <taxon>Eukaryota</taxon>
        <taxon>Metazoa</taxon>
        <taxon>Ecdysozoa</taxon>
        <taxon>Arthropoda</taxon>
        <taxon>Hexapoda</taxon>
        <taxon>Insecta</taxon>
        <taxon>Pterygota</taxon>
        <taxon>Neoptera</taxon>
        <taxon>Endopterygota</taxon>
        <taxon>Diptera</taxon>
        <taxon>Nematocera</taxon>
        <taxon>Culicoidea</taxon>
        <taxon>Culicidae</taxon>
        <taxon>Anophelinae</taxon>
        <taxon>Anopheles</taxon>
    </lineage>
</organism>
<protein>
    <recommendedName>
        <fullName evidence="10">Resistance to inhibitors of cholinesterase protein 3 N-terminal domain-containing protein</fullName>
    </recommendedName>
</protein>
<feature type="compositionally biased region" description="Polar residues" evidence="8">
    <location>
        <begin position="856"/>
        <end position="868"/>
    </location>
</feature>
<dbReference type="GO" id="GO:0007271">
    <property type="term" value="P:synaptic transmission, cholinergic"/>
    <property type="evidence" value="ECO:0007669"/>
    <property type="project" value="TreeGrafter"/>
</dbReference>
<dbReference type="GO" id="GO:0043005">
    <property type="term" value="C:neuron projection"/>
    <property type="evidence" value="ECO:0007669"/>
    <property type="project" value="TreeGrafter"/>
</dbReference>
<reference evidence="12" key="4">
    <citation type="submission" date="2015-06" db="UniProtKB">
        <authorList>
            <consortium name="EnsemblMetazoa"/>
        </authorList>
    </citation>
    <scope>IDENTIFICATION</scope>
</reference>
<evidence type="ECO:0000256" key="1">
    <source>
        <dbReference type="ARBA" id="ARBA00004586"/>
    </source>
</evidence>
<sequence>MATASGHRMEQSTGMGPRKTLIIMVTVVGCVAILWPKVFYPMMVGNGQNKNVIKDHRGAGCCGVVLDQETFANASISYADQQKQQQQQQQHQQNLFRKRNYAPFVEIESIRQERPPHLRPEAMHPAMRERGRAIPQAGSVHGGERPHTPPRIVEGRFEERHMTTTTTTTTATTTTTTHLYSTRPPQQHVIDHPGPIPGMRPPMGAGSHQATKSANSMGFIMPLYTIGIVSFFIYTIMKLIFKKTPATPYAEVKPDPAFRNEVFTTTEPYIKRPDDGTTKLGQSVSASTSVTNAELVAPVASSASAVDTAPVAHTSVQSELSNDYEQLASQPHQEQYHQKATNDDTEPQANLANGLNGPADEQEIEKSEAGTLKAEQPSHDPTTEKVVDGIVVKKVVSFEEVSAGSDRLSDAEQGYDVPDSVPAIVEEEVVVQRVVEQTAAMPQFEMQQPKESVHAEPIVSSEVSVEDVKAIDEPVQTKADETEIPSITEQPAEISTTSEATNESVVTATEATSELITFEDPAQEATVNEIIQEEIKATVSEERAEEQQQAAVEESLESKQPADEIVEESVAKTSEQDTITVEEEIVSALKEENEPTHLEIRAEDERSAATIEKNDDTSELQAPVEEVLVSKDMQSGLLADALREEEATDLQMQEVQETEAAANLVSEDDYPDLVMDNEMAIRVNETVEDITHAAEQLVCEVLEKAEELAKQQEEGEQQYPELPSYDPATQKLVDGIVIERFDLEVTKDTENTATLRRLRESLAENRVTELVPEDDGPDVDSISEDTSLSVASVIEQQPLVKEEVKEATTLPEALITTELLVDRTSSEPVIVDGNDQPTVETENVLEPEHTEAESTEAVQQPETSNRKSVSIEEVHDDAPISDHTEGKVIEEHIIPISIEKEESATGAMTITEVTADEPFVESPHDSKTASTLSSPLVTAVPVMDVIDEQQEQVSEHQDNQDTTTVSVDTLEHVTKEALVERTLNEAAAVVNEIESIVDHIITEKLIQSGGVPADARDADTLSGGPPRLAASAALVVEAIESKSAASASVQSMMVSTSNSNQDTIISTTPPVTTEPIAAQPSTVTTNGLTNLNGGTIYDTNQPVSDVFLTSESSTCTITASLDASFPIPVIKSSAAITESEDSQLPQHAIAPASTSETQSIHFAADTPASKSISVTATAENGVAATGNGSTGGYVVPEEREIERHTAAAATAAATPAPASTSIGQVPTSVSNVTNPKFFTLNLANYSTSNSSSGNNSNRSSFSIPNLSQSQVALPVGGGDSADQLMELELLRKKLDETERAMTKIIANMGNIPKGQVS</sequence>
<dbReference type="InterPro" id="IPR032763">
    <property type="entry name" value="RIC3_N"/>
</dbReference>
<reference evidence="11 13" key="1">
    <citation type="journal article" date="2010" name="BMC Genomics">
        <title>Combination of measures distinguishes pre-miRNAs from other stem-loops in the genome of the newly sequenced Anopheles darlingi.</title>
        <authorList>
            <person name="Mendes N.D."/>
            <person name="Freitas A.T."/>
            <person name="Vasconcelos A.T."/>
            <person name="Sagot M.F."/>
        </authorList>
    </citation>
    <scope>NUCLEOTIDE SEQUENCE</scope>
</reference>
<evidence type="ECO:0000256" key="6">
    <source>
        <dbReference type="ARBA" id="ARBA00023136"/>
    </source>
</evidence>
<reference evidence="11" key="2">
    <citation type="submission" date="2010-05" db="EMBL/GenBank/DDBJ databases">
        <authorList>
            <person name="Almeida L.G."/>
            <person name="Nicolas M.F."/>
            <person name="Souza R.C."/>
            <person name="Vasconcelos A.T.R."/>
        </authorList>
    </citation>
    <scope>NUCLEOTIDE SEQUENCE</scope>
</reference>
<feature type="transmembrane region" description="Helical" evidence="9">
    <location>
        <begin position="219"/>
        <end position="241"/>
    </location>
</feature>
<dbReference type="GO" id="GO:0005789">
    <property type="term" value="C:endoplasmic reticulum membrane"/>
    <property type="evidence" value="ECO:0007669"/>
    <property type="project" value="UniProtKB-SubCell"/>
</dbReference>
<comment type="subcellular location">
    <subcellularLocation>
        <location evidence="1">Endoplasmic reticulum membrane</location>
    </subcellularLocation>
</comment>
<reference evidence="11" key="3">
    <citation type="journal article" date="2013" name="Nucleic Acids Res.">
        <title>The genome of Anopheles darlingi, the main neotropical malaria vector.</title>
        <authorList>
            <person name="Marinotti O."/>
            <person name="Cerqueira G.C."/>
            <person name="de Almeida L.G."/>
            <person name="Ferro M.I."/>
            <person name="Loreto E.L."/>
            <person name="Zaha A."/>
            <person name="Teixeira S.M."/>
            <person name="Wespiser A.R."/>
            <person name="Almeida E Silva A."/>
            <person name="Schlindwein A.D."/>
            <person name="Pacheco A.C."/>
            <person name="Silva A.L."/>
            <person name="Graveley B.R."/>
            <person name="Walenz B.P."/>
            <person name="Lima Bde A."/>
            <person name="Ribeiro C.A."/>
            <person name="Nunes-Silva C.G."/>
            <person name="de Carvalho C.R."/>
            <person name="Soares C.M."/>
            <person name="de Menezes C.B."/>
            <person name="Matiolli C."/>
            <person name="Caffrey D."/>
            <person name="Araujo D.A."/>
            <person name="de Oliveira D.M."/>
            <person name="Golenbock D."/>
            <person name="Grisard E.C."/>
            <person name="Fantinatti-Garboggini F."/>
            <person name="de Carvalho F.M."/>
            <person name="Barcellos F.G."/>
            <person name="Prosdocimi F."/>
            <person name="May G."/>
            <person name="Azevedo Junior G.M."/>
            <person name="Guimaraes G.M."/>
            <person name="Goldman G.H."/>
            <person name="Padilha I.Q."/>
            <person name="Batista Jda S."/>
            <person name="Ferro J.A."/>
            <person name="Ribeiro J.M."/>
            <person name="Fietto J.L."/>
            <person name="Dabbas K.M."/>
            <person name="Cerdeira L."/>
            <person name="Agnez-Lima L.F."/>
            <person name="Brocchi M."/>
            <person name="de Carvalho M.O."/>
            <person name="Teixeira Mde M."/>
            <person name="Diniz Maia Mde M."/>
            <person name="Goldman M.H."/>
            <person name="Cruz Schneider M.P."/>
            <person name="Felipe M.S."/>
            <person name="Hungria M."/>
            <person name="Nicolas M.F."/>
            <person name="Pereira M."/>
            <person name="Montes M.A."/>
            <person name="Cantao M.E."/>
            <person name="Vincentz M."/>
            <person name="Rafael M.S."/>
            <person name="Silverman N."/>
            <person name="Stoco P.H."/>
            <person name="Souza R.C."/>
            <person name="Vicentini R."/>
            <person name="Gazzinelli R.T."/>
            <person name="Neves Rde O."/>
            <person name="Silva R."/>
            <person name="Astolfi-Filho S."/>
            <person name="Maciel T.E."/>
            <person name="Urmenyi T.P."/>
            <person name="Tadei W.P."/>
            <person name="Camargo E.P."/>
            <person name="de Vasconcelos A.T."/>
        </authorList>
    </citation>
    <scope>NUCLEOTIDE SEQUENCE</scope>
</reference>
<evidence type="ECO:0000256" key="9">
    <source>
        <dbReference type="SAM" id="Phobius"/>
    </source>
</evidence>
<evidence type="ECO:0000256" key="8">
    <source>
        <dbReference type="SAM" id="MobiDB-lite"/>
    </source>
</evidence>
<evidence type="ECO:0000313" key="13">
    <source>
        <dbReference type="Proteomes" id="UP000000673"/>
    </source>
</evidence>
<dbReference type="PANTHER" id="PTHR21723:SF3">
    <property type="entry name" value="PROTEIN RIC-3"/>
    <property type="match status" value="1"/>
</dbReference>
<keyword evidence="6 9" id="KW-0472">Membrane</keyword>
<evidence type="ECO:0000256" key="3">
    <source>
        <dbReference type="ARBA" id="ARBA00022692"/>
    </source>
</evidence>
<proteinExistence type="inferred from homology"/>
<dbReference type="GO" id="GO:0043025">
    <property type="term" value="C:neuronal cell body"/>
    <property type="evidence" value="ECO:0007669"/>
    <property type="project" value="TreeGrafter"/>
</dbReference>